<comment type="subcellular location">
    <subcellularLocation>
        <location evidence="1">Membrane</location>
        <topology evidence="1">Single-pass membrane protein</topology>
    </subcellularLocation>
</comment>
<name>A0A6A4ICF6_9AGAR</name>
<protein>
    <recommendedName>
        <fullName evidence="9">Mid2 domain-containing protein</fullName>
    </recommendedName>
</protein>
<evidence type="ECO:0000256" key="1">
    <source>
        <dbReference type="ARBA" id="ARBA00004167"/>
    </source>
</evidence>
<reference evidence="7" key="1">
    <citation type="journal article" date="2019" name="Environ. Microbiol.">
        <title>Fungal ecological strategies reflected in gene transcription - a case study of two litter decomposers.</title>
        <authorList>
            <person name="Barbi F."/>
            <person name="Kohler A."/>
            <person name="Barry K."/>
            <person name="Baskaran P."/>
            <person name="Daum C."/>
            <person name="Fauchery L."/>
            <person name="Ihrmark K."/>
            <person name="Kuo A."/>
            <person name="LaButti K."/>
            <person name="Lipzen A."/>
            <person name="Morin E."/>
            <person name="Grigoriev I.V."/>
            <person name="Henrissat B."/>
            <person name="Lindahl B."/>
            <person name="Martin F."/>
        </authorList>
    </citation>
    <scope>NUCLEOTIDE SEQUENCE</scope>
    <source>
        <strain evidence="7">JB14</strain>
    </source>
</reference>
<keyword evidence="4 6" id="KW-0472">Membrane</keyword>
<evidence type="ECO:0000256" key="2">
    <source>
        <dbReference type="ARBA" id="ARBA00022692"/>
    </source>
</evidence>
<evidence type="ECO:0000256" key="3">
    <source>
        <dbReference type="ARBA" id="ARBA00022989"/>
    </source>
</evidence>
<evidence type="ECO:0000256" key="4">
    <source>
        <dbReference type="ARBA" id="ARBA00023136"/>
    </source>
</evidence>
<feature type="compositionally biased region" description="Low complexity" evidence="5">
    <location>
        <begin position="153"/>
        <end position="167"/>
    </location>
</feature>
<dbReference type="PANTHER" id="PTHR15549">
    <property type="entry name" value="PAIRED IMMUNOGLOBULIN-LIKE TYPE 2 RECEPTOR"/>
    <property type="match status" value="1"/>
</dbReference>
<keyword evidence="3 6" id="KW-1133">Transmembrane helix</keyword>
<evidence type="ECO:0000256" key="6">
    <source>
        <dbReference type="SAM" id="Phobius"/>
    </source>
</evidence>
<dbReference type="EMBL" id="ML769402">
    <property type="protein sequence ID" value="KAE9406464.1"/>
    <property type="molecule type" value="Genomic_DNA"/>
</dbReference>
<feature type="transmembrane region" description="Helical" evidence="6">
    <location>
        <begin position="183"/>
        <end position="207"/>
    </location>
</feature>
<dbReference type="GO" id="GO:0071944">
    <property type="term" value="C:cell periphery"/>
    <property type="evidence" value="ECO:0007669"/>
    <property type="project" value="UniProtKB-ARBA"/>
</dbReference>
<dbReference type="Proteomes" id="UP000799118">
    <property type="component" value="Unassembled WGS sequence"/>
</dbReference>
<evidence type="ECO:0000313" key="8">
    <source>
        <dbReference type="Proteomes" id="UP000799118"/>
    </source>
</evidence>
<dbReference type="OrthoDB" id="3265734at2759"/>
<feature type="region of interest" description="Disordered" evidence="5">
    <location>
        <begin position="153"/>
        <end position="179"/>
    </location>
</feature>
<dbReference type="PANTHER" id="PTHR15549:SF26">
    <property type="entry name" value="AXIAL BUDDING PATTERN PROTEIN 2-RELATED"/>
    <property type="match status" value="1"/>
</dbReference>
<evidence type="ECO:0000313" key="7">
    <source>
        <dbReference type="EMBL" id="KAE9406464.1"/>
    </source>
</evidence>
<keyword evidence="2 6" id="KW-0812">Transmembrane</keyword>
<dbReference type="InterPro" id="IPR051694">
    <property type="entry name" value="Immunoregulatory_rcpt-like"/>
</dbReference>
<dbReference type="AlphaFoldDB" id="A0A6A4ICF6"/>
<evidence type="ECO:0008006" key="9">
    <source>
        <dbReference type="Google" id="ProtNLM"/>
    </source>
</evidence>
<organism evidence="7 8">
    <name type="scientific">Gymnopus androsaceus JB14</name>
    <dbReference type="NCBI Taxonomy" id="1447944"/>
    <lineage>
        <taxon>Eukaryota</taxon>
        <taxon>Fungi</taxon>
        <taxon>Dikarya</taxon>
        <taxon>Basidiomycota</taxon>
        <taxon>Agaricomycotina</taxon>
        <taxon>Agaricomycetes</taxon>
        <taxon>Agaricomycetidae</taxon>
        <taxon>Agaricales</taxon>
        <taxon>Marasmiineae</taxon>
        <taxon>Omphalotaceae</taxon>
        <taxon>Gymnopus</taxon>
    </lineage>
</organism>
<sequence length="243" mass="25620">MLSSSVPLSAQCPPNSSSQILVDDTDPRIVYSAGWIEGGNPEWECEGTTHGSNSIPGVTATFTFEGVGVQVFGTVGSTDGSPTCTYQVDSAVPLTFTFNANGMTNYRVPFYSSPALDPGTHTLVMTSIGNHTTQIYLDYIVYNPIPSSSSTLSLISTSETSSSDPTTTSPPPDSSGNAASSSVGAIAGGVVGAVGGLVLGIVLMYFFMRRRNRKSKAILDNYNGELISQFDWLHTNSRYASSL</sequence>
<keyword evidence="8" id="KW-1185">Reference proteome</keyword>
<evidence type="ECO:0000256" key="5">
    <source>
        <dbReference type="SAM" id="MobiDB-lite"/>
    </source>
</evidence>
<dbReference type="Gene3D" id="2.60.120.260">
    <property type="entry name" value="Galactose-binding domain-like"/>
    <property type="match status" value="1"/>
</dbReference>
<accession>A0A6A4ICF6</accession>
<gene>
    <name evidence="7" type="ORF">BT96DRAFT_253884</name>
</gene>
<proteinExistence type="predicted"/>
<dbReference type="GO" id="GO:0016020">
    <property type="term" value="C:membrane"/>
    <property type="evidence" value="ECO:0007669"/>
    <property type="project" value="UniProtKB-SubCell"/>
</dbReference>